<dbReference type="Gene3D" id="1.10.238.10">
    <property type="entry name" value="EF-hand"/>
    <property type="match status" value="1"/>
</dbReference>
<dbReference type="GO" id="GO:0061891">
    <property type="term" value="F:calcium ion sensor activity"/>
    <property type="evidence" value="ECO:0007669"/>
    <property type="project" value="TreeGrafter"/>
</dbReference>
<dbReference type="GO" id="GO:0005737">
    <property type="term" value="C:cytoplasm"/>
    <property type="evidence" value="ECO:0007669"/>
    <property type="project" value="TreeGrafter"/>
</dbReference>
<accession>A0A674E355</accession>
<keyword evidence="1" id="KW-0472">Membrane</keyword>
<dbReference type="PANTHER" id="PTHR47065">
    <property type="entry name" value="EF-HAND CALCIUM-BINDING DOMAIN-CONTAINING PROTEIN 9"/>
    <property type="match status" value="1"/>
</dbReference>
<dbReference type="PANTHER" id="PTHR47065:SF1">
    <property type="entry name" value="EF-HAND CALCIUM-BINDING DOMAIN-CONTAINING PROTEIN 9"/>
    <property type="match status" value="1"/>
</dbReference>
<protein>
    <recommendedName>
        <fullName evidence="4">EF-hand domain-containing protein</fullName>
    </recommendedName>
</protein>
<evidence type="ECO:0000313" key="3">
    <source>
        <dbReference type="Proteomes" id="UP000472277"/>
    </source>
</evidence>
<name>A0A674E355_SALTR</name>
<dbReference type="Ensembl" id="ENSSTUT00000110185.1">
    <property type="protein sequence ID" value="ENSSTUP00000102732.1"/>
    <property type="gene ID" value="ENSSTUG00000045926.1"/>
</dbReference>
<organism evidence="2 3">
    <name type="scientific">Salmo trutta</name>
    <name type="common">Brown trout</name>
    <dbReference type="NCBI Taxonomy" id="8032"/>
    <lineage>
        <taxon>Eukaryota</taxon>
        <taxon>Metazoa</taxon>
        <taxon>Chordata</taxon>
        <taxon>Craniata</taxon>
        <taxon>Vertebrata</taxon>
        <taxon>Euteleostomi</taxon>
        <taxon>Actinopterygii</taxon>
        <taxon>Neopterygii</taxon>
        <taxon>Teleostei</taxon>
        <taxon>Protacanthopterygii</taxon>
        <taxon>Salmoniformes</taxon>
        <taxon>Salmonidae</taxon>
        <taxon>Salmoninae</taxon>
        <taxon>Salmo</taxon>
    </lineage>
</organism>
<dbReference type="OMA" id="EIGFFYM"/>
<reference evidence="2" key="1">
    <citation type="submission" date="2025-08" db="UniProtKB">
        <authorList>
            <consortium name="Ensembl"/>
        </authorList>
    </citation>
    <scope>IDENTIFICATION</scope>
</reference>
<dbReference type="Proteomes" id="UP000472277">
    <property type="component" value="Chromosome 13"/>
</dbReference>
<evidence type="ECO:0000313" key="2">
    <source>
        <dbReference type="Ensembl" id="ENSSTUP00000102732.1"/>
    </source>
</evidence>
<dbReference type="GO" id="GO:0097228">
    <property type="term" value="C:sperm principal piece"/>
    <property type="evidence" value="ECO:0007669"/>
    <property type="project" value="TreeGrafter"/>
</dbReference>
<dbReference type="SUPFAM" id="SSF47473">
    <property type="entry name" value="EF-hand"/>
    <property type="match status" value="1"/>
</dbReference>
<reference evidence="2" key="2">
    <citation type="submission" date="2025-09" db="UniProtKB">
        <authorList>
            <consortium name="Ensembl"/>
        </authorList>
    </citation>
    <scope>IDENTIFICATION</scope>
</reference>
<keyword evidence="1" id="KW-0812">Transmembrane</keyword>
<evidence type="ECO:0008006" key="4">
    <source>
        <dbReference type="Google" id="ProtNLM"/>
    </source>
</evidence>
<feature type="transmembrane region" description="Helical" evidence="1">
    <location>
        <begin position="38"/>
        <end position="57"/>
    </location>
</feature>
<dbReference type="InterPro" id="IPR011992">
    <property type="entry name" value="EF-hand-dom_pair"/>
</dbReference>
<dbReference type="AlphaFoldDB" id="A0A674E355"/>
<evidence type="ECO:0000256" key="1">
    <source>
        <dbReference type="SAM" id="Phobius"/>
    </source>
</evidence>
<dbReference type="GO" id="GO:0005509">
    <property type="term" value="F:calcium ion binding"/>
    <property type="evidence" value="ECO:0007669"/>
    <property type="project" value="InterPro"/>
</dbReference>
<dbReference type="GO" id="GO:0030317">
    <property type="term" value="P:flagellated sperm motility"/>
    <property type="evidence" value="ECO:0007669"/>
    <property type="project" value="TreeGrafter"/>
</dbReference>
<keyword evidence="1" id="KW-1133">Transmembrane helix</keyword>
<dbReference type="InterPro" id="IPR042798">
    <property type="entry name" value="EFCAB9"/>
</dbReference>
<proteinExistence type="predicted"/>
<dbReference type="GeneTree" id="ENSGT00390000007501"/>
<sequence>GLSLLLDFYHFMHHVTHLKKKEIMMTFDLLDWNASGEIGFFYMLVCILLCSEINIFFRRSRLVFELLHMDGGHTISPAEFQPPGFLFNLKGHALNKIFYEFDVSGDEHLSYKELKMFTIASIGDFSMSILVGQKIKT</sequence>
<keyword evidence="3" id="KW-1185">Reference proteome</keyword>
<dbReference type="InParanoid" id="A0A674E355"/>